<keyword evidence="1" id="KW-0949">S-adenosyl-L-methionine</keyword>
<reference evidence="6 7" key="1">
    <citation type="journal article" date="2010" name="Stand. Genomic Sci.">
        <title>Complete genome sequence of Thermosphaera aggregans type strain (M11TL).</title>
        <authorList>
            <person name="Spring S."/>
            <person name="Rachel R."/>
            <person name="Lapidus A."/>
            <person name="Davenport K."/>
            <person name="Tice H."/>
            <person name="Copeland A."/>
            <person name="Cheng J.F."/>
            <person name="Lucas S."/>
            <person name="Chen F."/>
            <person name="Nolan M."/>
            <person name="Bruce D."/>
            <person name="Goodwin L."/>
            <person name="Pitluck S."/>
            <person name="Ivanova N."/>
            <person name="Mavromatis K."/>
            <person name="Ovchinnikova G."/>
            <person name="Pati A."/>
            <person name="Chen A."/>
            <person name="Palaniappan K."/>
            <person name="Land M."/>
            <person name="Hauser L."/>
            <person name="Chang Y.J."/>
            <person name="Jeffries C.C."/>
            <person name="Brettin T."/>
            <person name="Detter J.C."/>
            <person name="Tapia R."/>
            <person name="Han C."/>
            <person name="Heimerl T."/>
            <person name="Weikl F."/>
            <person name="Brambilla E."/>
            <person name="Goker M."/>
            <person name="Bristow J."/>
            <person name="Eisen J.A."/>
            <person name="Markowitz V."/>
            <person name="Hugenholtz P."/>
            <person name="Kyrpides N.C."/>
            <person name="Klenk H.P."/>
        </authorList>
    </citation>
    <scope>NUCLEOTIDE SEQUENCE [LARGE SCALE GENOMIC DNA]</scope>
    <source>
        <strain evidence="7">DSM 11486 / M11TL</strain>
    </source>
</reference>
<evidence type="ECO:0000256" key="3">
    <source>
        <dbReference type="ARBA" id="ARBA00023004"/>
    </source>
</evidence>
<dbReference type="InterPro" id="IPR013785">
    <property type="entry name" value="Aldolase_TIM"/>
</dbReference>
<evidence type="ECO:0000256" key="1">
    <source>
        <dbReference type="ARBA" id="ARBA00022691"/>
    </source>
</evidence>
<evidence type="ECO:0000256" key="2">
    <source>
        <dbReference type="ARBA" id="ARBA00022723"/>
    </source>
</evidence>
<dbReference type="Proteomes" id="UP000002376">
    <property type="component" value="Chromosome"/>
</dbReference>
<dbReference type="EMBL" id="CP001939">
    <property type="protein sequence ID" value="ADG91275.1"/>
    <property type="molecule type" value="Genomic_DNA"/>
</dbReference>
<dbReference type="GO" id="GO:0046872">
    <property type="term" value="F:metal ion binding"/>
    <property type="evidence" value="ECO:0007669"/>
    <property type="project" value="UniProtKB-KW"/>
</dbReference>
<proteinExistence type="predicted"/>
<sequence length="378" mass="43796">MGLEWFIKLVHARPDAVIVWDDPEVRERLSWYYSVMRNSKPAKFLIAKRTPVDENPYGEGLTIEELWRIHDKAVVEFKKILNEVRKGSISIESIAKPVYSLLDVKIAIAYKLYSPCRLCERKCGALRASGKPGVCFVDRECIVHTYFHHMGEEAPLVPSGTIFYGGCNFKCAFCQNYDISQVSPRSGERVTPERLARIQESLRKTGARNINHVGGEPTPHLPFILESLKYLETNTPQLWNSNMYMSLESMKLLVDVIDIWLPDFKYGSNECAWRLSRVRNYWEVVTRNHKLAYENGDMIIRHLVLPNHVECCTRRVLEWIAGNSPKALVNIMEQYRPEHLVSKYPEKYPDINRRPSRDEMRRAYEMAEGLGIVFKPVS</sequence>
<dbReference type="GO" id="GO:0003824">
    <property type="term" value="F:catalytic activity"/>
    <property type="evidence" value="ECO:0007669"/>
    <property type="project" value="InterPro"/>
</dbReference>
<feature type="domain" description="Radical SAM core" evidence="5">
    <location>
        <begin position="162"/>
        <end position="320"/>
    </location>
</feature>
<dbReference type="Pfam" id="PF04055">
    <property type="entry name" value="Radical_SAM"/>
    <property type="match status" value="1"/>
</dbReference>
<dbReference type="SFLD" id="SFLDG01099">
    <property type="entry name" value="Uncharacterised_Radical_SAM_Su"/>
    <property type="match status" value="1"/>
</dbReference>
<organism evidence="6 7">
    <name type="scientific">Thermosphaera aggregans (strain DSM 11486 / M11TL)</name>
    <dbReference type="NCBI Taxonomy" id="633148"/>
    <lineage>
        <taxon>Archaea</taxon>
        <taxon>Thermoproteota</taxon>
        <taxon>Thermoprotei</taxon>
        <taxon>Desulfurococcales</taxon>
        <taxon>Desulfurococcaceae</taxon>
        <taxon>Thermosphaera</taxon>
    </lineage>
</organism>
<evidence type="ECO:0000313" key="6">
    <source>
        <dbReference type="EMBL" id="ADG91275.1"/>
    </source>
</evidence>
<dbReference type="GeneID" id="9166028"/>
<evidence type="ECO:0000313" key="7">
    <source>
        <dbReference type="Proteomes" id="UP000002376"/>
    </source>
</evidence>
<dbReference type="PANTHER" id="PTHR43075:SF1">
    <property type="entry name" value="FORMATE LYASE ACTIVATING ENZYME, PUTATIVE (AFU_ORTHOLOGUE AFUA_2G15630)-RELATED"/>
    <property type="match status" value="1"/>
</dbReference>
<keyword evidence="3" id="KW-0408">Iron</keyword>
<reference evidence="7" key="2">
    <citation type="journal article" date="2010" name="Stand. Genomic Sci.">
        <title>Complete genome sequence of Thermosphaera aggregans type strain (M11TLT).</title>
        <authorList>
            <person name="Spring S."/>
            <person name="Rachel R."/>
            <person name="Lapidus A."/>
            <person name="Davenport K."/>
            <person name="Tice H."/>
            <person name="Copeland A."/>
            <person name="Cheng J.-F."/>
            <person name="Lucas S."/>
            <person name="Chen F."/>
            <person name="Nolan M."/>
            <person name="Bruce D."/>
            <person name="Goodwin L."/>
            <person name="Pitluck S."/>
            <person name="Ivanova N."/>
            <person name="Mavromatis K."/>
            <person name="Ovchinnikova G."/>
            <person name="Pati A."/>
            <person name="Chen A."/>
            <person name="Palaniappan K."/>
            <person name="Land M."/>
            <person name="Hauser L."/>
            <person name="Chang Y.-J."/>
            <person name="Jeffries C.C."/>
            <person name="Brettin T."/>
            <person name="Detter J.C."/>
            <person name="Tapia R."/>
            <person name="Han C."/>
            <person name="Heimerl T."/>
            <person name="Weikl F."/>
            <person name="Brambilla E."/>
            <person name="Goker M."/>
            <person name="Bristow J."/>
            <person name="Eisen J.A."/>
            <person name="Markowitz V."/>
            <person name="Hugenholtz P."/>
            <person name="Kyrpides N.C."/>
            <person name="Klenk H.-P."/>
        </authorList>
    </citation>
    <scope>NUCLEOTIDE SEQUENCE [LARGE SCALE GENOMIC DNA]</scope>
    <source>
        <strain evidence="7">DSM 11486 / M11TL</strain>
    </source>
</reference>
<dbReference type="SUPFAM" id="SSF102114">
    <property type="entry name" value="Radical SAM enzymes"/>
    <property type="match status" value="1"/>
</dbReference>
<dbReference type="InterPro" id="IPR040085">
    <property type="entry name" value="MJ0674-like"/>
</dbReference>
<dbReference type="Gene3D" id="3.20.20.70">
    <property type="entry name" value="Aldolase class I"/>
    <property type="match status" value="1"/>
</dbReference>
<evidence type="ECO:0000259" key="5">
    <source>
        <dbReference type="Pfam" id="PF04055"/>
    </source>
</evidence>
<dbReference type="AlphaFoldDB" id="D5U2C5"/>
<dbReference type="SFLD" id="SFLDS00029">
    <property type="entry name" value="Radical_SAM"/>
    <property type="match status" value="1"/>
</dbReference>
<dbReference type="KEGG" id="tag:Tagg_1005"/>
<dbReference type="InterPro" id="IPR007197">
    <property type="entry name" value="rSAM"/>
</dbReference>
<gene>
    <name evidence="6" type="ordered locus">Tagg_1005</name>
</gene>
<dbReference type="HOGENOM" id="CLU_062674_0_1_2"/>
<evidence type="ECO:0000256" key="4">
    <source>
        <dbReference type="ARBA" id="ARBA00023014"/>
    </source>
</evidence>
<keyword evidence="4" id="KW-0411">Iron-sulfur</keyword>
<keyword evidence="2" id="KW-0479">Metal-binding</keyword>
<accession>D5U2C5</accession>
<reference key="3">
    <citation type="submission" date="2010-02" db="EMBL/GenBank/DDBJ databases">
        <title>Complete genome sequence of Thermosphaera aggregans type strain (M11TL).</title>
        <authorList>
            <consortium name="US DOE Joint Genome Institute (JGI-PGF)"/>
            <person name="Spring S."/>
            <person name="Lapidus A."/>
            <person name="Munk C."/>
            <person name="Schroeder M."/>
            <person name="Glavina Del Rio T."/>
            <person name="Tice H."/>
            <person name="Copeland A."/>
            <person name="Cheng J.-F."/>
            <person name="Lucas S."/>
            <person name="Chen F."/>
            <person name="Nolan M."/>
            <person name="Bruce D."/>
            <person name="Goodwin L."/>
            <person name="Pitluck S."/>
            <person name="Ivanova N."/>
            <person name="Mavromatis K."/>
            <person name="Ovchinnikova G."/>
            <person name="Pati A."/>
            <person name="Chen A."/>
            <person name="Palaniappan K."/>
            <person name="Land M."/>
            <person name="Hauser L."/>
            <person name="Chang Y.-J."/>
            <person name="Jeffries C.C."/>
            <person name="Brettin T."/>
            <person name="Detter J.C."/>
            <person name="Tapia R."/>
            <person name="Han C."/>
            <person name="Chain P."/>
            <person name="Heimerl T."/>
            <person name="Weik F."/>
            <person name="Goker M."/>
            <person name="Rachel R."/>
            <person name="Bristow J."/>
            <person name="Eisen J.A."/>
            <person name="Markowitz V."/>
            <person name="Hugenholtz P."/>
            <person name="Kyrpides N.C."/>
            <person name="Klenk H.-P."/>
        </authorList>
    </citation>
    <scope>NUCLEOTIDE SEQUENCE</scope>
    <source>
        <strain>DSM 11486</strain>
    </source>
</reference>
<dbReference type="RefSeq" id="WP_013129868.1">
    <property type="nucleotide sequence ID" value="NC_014160.1"/>
</dbReference>
<dbReference type="GO" id="GO:0051536">
    <property type="term" value="F:iron-sulfur cluster binding"/>
    <property type="evidence" value="ECO:0007669"/>
    <property type="project" value="UniProtKB-KW"/>
</dbReference>
<dbReference type="STRING" id="633148.Tagg_1005"/>
<dbReference type="eggNOG" id="arCOG00934">
    <property type="taxonomic scope" value="Archaea"/>
</dbReference>
<dbReference type="InterPro" id="IPR058240">
    <property type="entry name" value="rSAM_sf"/>
</dbReference>
<dbReference type="CDD" id="cd01335">
    <property type="entry name" value="Radical_SAM"/>
    <property type="match status" value="1"/>
</dbReference>
<dbReference type="PANTHER" id="PTHR43075">
    <property type="entry name" value="FORMATE LYASE ACTIVATING ENZYME, PUTATIVE (AFU_ORTHOLOGUE AFUA_2G15630)-RELATED"/>
    <property type="match status" value="1"/>
</dbReference>
<dbReference type="OrthoDB" id="371936at2157"/>
<name>D5U2C5_THEAM</name>
<keyword evidence="7" id="KW-1185">Reference proteome</keyword>
<protein>
    <submittedName>
        <fullName evidence="6">Radical SAM domain protein</fullName>
    </submittedName>
</protein>